<dbReference type="PANTHER" id="PTHR33204">
    <property type="entry name" value="TRANSCRIPTIONAL REGULATOR, MARR FAMILY"/>
    <property type="match status" value="1"/>
</dbReference>
<dbReference type="EMBL" id="MSIE01000031">
    <property type="protein sequence ID" value="OLF16220.1"/>
    <property type="molecule type" value="Genomic_DNA"/>
</dbReference>
<organism evidence="5 6">
    <name type="scientific">Actinophytocola xanthii</name>
    <dbReference type="NCBI Taxonomy" id="1912961"/>
    <lineage>
        <taxon>Bacteria</taxon>
        <taxon>Bacillati</taxon>
        <taxon>Actinomycetota</taxon>
        <taxon>Actinomycetes</taxon>
        <taxon>Pseudonocardiales</taxon>
        <taxon>Pseudonocardiaceae</taxon>
    </lineage>
</organism>
<keyword evidence="6" id="KW-1185">Reference proteome</keyword>
<dbReference type="Proteomes" id="UP000185596">
    <property type="component" value="Unassembled WGS sequence"/>
</dbReference>
<dbReference type="InterPro" id="IPR036388">
    <property type="entry name" value="WH-like_DNA-bd_sf"/>
</dbReference>
<keyword evidence="3" id="KW-0804">Transcription</keyword>
<gene>
    <name evidence="5" type="ORF">BU204_17760</name>
</gene>
<dbReference type="SUPFAM" id="SSF55718">
    <property type="entry name" value="SCP-like"/>
    <property type="match status" value="1"/>
</dbReference>
<dbReference type="STRING" id="1912961.BU204_17760"/>
<proteinExistence type="predicted"/>
<keyword evidence="2" id="KW-0238">DNA-binding</keyword>
<reference evidence="5 6" key="1">
    <citation type="submission" date="2016-12" db="EMBL/GenBank/DDBJ databases">
        <title>The draft genome sequence of Actinophytocola sp. 11-183.</title>
        <authorList>
            <person name="Wang W."/>
            <person name="Yuan L."/>
        </authorList>
    </citation>
    <scope>NUCLEOTIDE SEQUENCE [LARGE SCALE GENOMIC DNA]</scope>
    <source>
        <strain evidence="5 6">11-183</strain>
    </source>
</reference>
<evidence type="ECO:0000259" key="4">
    <source>
        <dbReference type="PROSITE" id="PS51118"/>
    </source>
</evidence>
<dbReference type="InterPro" id="IPR036527">
    <property type="entry name" value="SCP2_sterol-bd_dom_sf"/>
</dbReference>
<dbReference type="SUPFAM" id="SSF46785">
    <property type="entry name" value="Winged helix' DNA-binding domain"/>
    <property type="match status" value="1"/>
</dbReference>
<dbReference type="GO" id="GO:0003677">
    <property type="term" value="F:DNA binding"/>
    <property type="evidence" value="ECO:0007669"/>
    <property type="project" value="UniProtKB-KW"/>
</dbReference>
<evidence type="ECO:0000256" key="1">
    <source>
        <dbReference type="ARBA" id="ARBA00023015"/>
    </source>
</evidence>
<dbReference type="InterPro" id="IPR036390">
    <property type="entry name" value="WH_DNA-bd_sf"/>
</dbReference>
<comment type="caution">
    <text evidence="5">The sequence shown here is derived from an EMBL/GenBank/DDBJ whole genome shotgun (WGS) entry which is preliminary data.</text>
</comment>
<evidence type="ECO:0000313" key="5">
    <source>
        <dbReference type="EMBL" id="OLF16220.1"/>
    </source>
</evidence>
<accession>A0A1Q8CPE8</accession>
<dbReference type="PROSITE" id="PS51118">
    <property type="entry name" value="HTH_HXLR"/>
    <property type="match status" value="1"/>
</dbReference>
<dbReference type="PANTHER" id="PTHR33204:SF18">
    <property type="entry name" value="TRANSCRIPTIONAL REGULATORY PROTEIN"/>
    <property type="match status" value="1"/>
</dbReference>
<name>A0A1Q8CPE8_9PSEU</name>
<evidence type="ECO:0000256" key="3">
    <source>
        <dbReference type="ARBA" id="ARBA00023163"/>
    </source>
</evidence>
<keyword evidence="1" id="KW-0805">Transcription regulation</keyword>
<protein>
    <recommendedName>
        <fullName evidence="4">HTH hxlR-type domain-containing protein</fullName>
    </recommendedName>
</protein>
<dbReference type="Gene3D" id="1.10.10.10">
    <property type="entry name" value="Winged helix-like DNA-binding domain superfamily/Winged helix DNA-binding domain"/>
    <property type="match status" value="1"/>
</dbReference>
<dbReference type="OrthoDB" id="9792527at2"/>
<dbReference type="InterPro" id="IPR002577">
    <property type="entry name" value="HTH_HxlR"/>
</dbReference>
<dbReference type="AlphaFoldDB" id="A0A1Q8CPE8"/>
<evidence type="ECO:0000256" key="2">
    <source>
        <dbReference type="ARBA" id="ARBA00023125"/>
    </source>
</evidence>
<dbReference type="Pfam" id="PF01638">
    <property type="entry name" value="HxlR"/>
    <property type="match status" value="1"/>
</dbReference>
<feature type="domain" description="HTH hxlR-type" evidence="4">
    <location>
        <begin position="11"/>
        <end position="109"/>
    </location>
</feature>
<evidence type="ECO:0000313" key="6">
    <source>
        <dbReference type="Proteomes" id="UP000185596"/>
    </source>
</evidence>
<sequence>MRGERSYDDPCGIARALDLVGERWALLMVRELVFGPKRFTDLRRGLPGPSQNVLAQRLRELRRDGIVEQIRLGPPAATQAYRLTERGRGLEPILLELARWGSDLPITSGAELSTDALMFALRATYRPRTRSTRRVEYELQLEPDRFQVVLDGPEIQVARAAAVSPDAVITTSPPILRDLIYTGRPLDQAIADNLIMIEGNRRAIVRLIGSFRQPPLPIDPDASTLPRPNDGS</sequence>